<keyword evidence="2" id="KW-1185">Reference proteome</keyword>
<reference evidence="1 2" key="1">
    <citation type="submission" date="2019-09" db="EMBL/GenBank/DDBJ databases">
        <title>Characterization of the phylogenetic diversity of two novel species belonging to the genus Bifidobacterium: Bifidobacterium cebidarum sp. nov. and Bifidobacterium leontopitheci sp. nov.</title>
        <authorList>
            <person name="Lugli G.A."/>
            <person name="Duranti S."/>
            <person name="Milani C."/>
            <person name="Turroni F."/>
            <person name="Ventura M."/>
        </authorList>
    </citation>
    <scope>NUCLEOTIDE SEQUENCE [LARGE SCALE GENOMIC DNA]</scope>
    <source>
        <strain evidence="1 2">LMG 31469</strain>
    </source>
</reference>
<evidence type="ECO:0000313" key="1">
    <source>
        <dbReference type="EMBL" id="KAB7788338.1"/>
    </source>
</evidence>
<sequence length="202" mass="23238">MMTVKLEWTADMPSNSPYALDANHNRRMSRDDFHRAGEALSDFLNIVAGTKTTVEWYNDYSAEIVPTLDEEQEYSTDDDGHTSEVFELDEALFDDIDWKLQDTLTLISDVQRLGQKGVMSIDFTDGSIQLSQHDIIRMANRYALLNSVSAHRDLLAQITRFRTGFMTVRTEKTTITLNQTWIRDFEKGLEIALYAMRISQLI</sequence>
<gene>
    <name evidence="1" type="ORF">F7D08_1079</name>
</gene>
<organism evidence="1 2">
    <name type="scientific">Bifidobacterium cebidarum</name>
    <dbReference type="NCBI Taxonomy" id="2650773"/>
    <lineage>
        <taxon>Bacteria</taxon>
        <taxon>Bacillati</taxon>
        <taxon>Actinomycetota</taxon>
        <taxon>Actinomycetes</taxon>
        <taxon>Bifidobacteriales</taxon>
        <taxon>Bifidobacteriaceae</taxon>
        <taxon>Bifidobacterium</taxon>
    </lineage>
</organism>
<dbReference type="RefSeq" id="WP_152209681.1">
    <property type="nucleotide sequence ID" value="NZ_WBVS01000004.1"/>
</dbReference>
<dbReference type="AlphaFoldDB" id="A0A6I1GK97"/>
<dbReference type="InterPro" id="IPR018247">
    <property type="entry name" value="EF_Hand_1_Ca_BS"/>
</dbReference>
<protein>
    <submittedName>
        <fullName evidence="1">Uncharacterized protein</fullName>
    </submittedName>
</protein>
<dbReference type="Proteomes" id="UP000468413">
    <property type="component" value="Unassembled WGS sequence"/>
</dbReference>
<name>A0A6I1GK97_9BIFI</name>
<dbReference type="EMBL" id="WBVS01000004">
    <property type="protein sequence ID" value="KAB7788338.1"/>
    <property type="molecule type" value="Genomic_DNA"/>
</dbReference>
<comment type="caution">
    <text evidence="1">The sequence shown here is derived from an EMBL/GenBank/DDBJ whole genome shotgun (WGS) entry which is preliminary data.</text>
</comment>
<accession>A0A6I1GK97</accession>
<evidence type="ECO:0000313" key="2">
    <source>
        <dbReference type="Proteomes" id="UP000468413"/>
    </source>
</evidence>
<proteinExistence type="predicted"/>
<dbReference type="PROSITE" id="PS00018">
    <property type="entry name" value="EF_HAND_1"/>
    <property type="match status" value="1"/>
</dbReference>